<dbReference type="Pfam" id="PF06827">
    <property type="entry name" value="zf-FPG_IleRS"/>
    <property type="match status" value="1"/>
</dbReference>
<dbReference type="EMBL" id="UINC01018352">
    <property type="protein sequence ID" value="SVA77013.1"/>
    <property type="molecule type" value="Genomic_DNA"/>
</dbReference>
<feature type="domain" description="Zinc finger FPG/IleRS-type" evidence="1">
    <location>
        <begin position="106"/>
        <end position="132"/>
    </location>
</feature>
<dbReference type="GO" id="GO:0004822">
    <property type="term" value="F:isoleucine-tRNA ligase activity"/>
    <property type="evidence" value="ECO:0007669"/>
    <property type="project" value="TreeGrafter"/>
</dbReference>
<dbReference type="PANTHER" id="PTHR42765">
    <property type="entry name" value="SOLEUCYL-TRNA SYNTHETASE"/>
    <property type="match status" value="1"/>
</dbReference>
<gene>
    <name evidence="2" type="ORF">METZ01_LOCUS129867</name>
</gene>
<proteinExistence type="predicted"/>
<reference evidence="2" key="1">
    <citation type="submission" date="2018-05" db="EMBL/GenBank/DDBJ databases">
        <authorList>
            <person name="Lanie J.A."/>
            <person name="Ng W.-L."/>
            <person name="Kazmierczak K.M."/>
            <person name="Andrzejewski T.M."/>
            <person name="Davidsen T.M."/>
            <person name="Wayne K.J."/>
            <person name="Tettelin H."/>
            <person name="Glass J.I."/>
            <person name="Rusch D."/>
            <person name="Podicherti R."/>
            <person name="Tsui H.-C.T."/>
            <person name="Winkler M.E."/>
        </authorList>
    </citation>
    <scope>NUCLEOTIDE SEQUENCE</scope>
</reference>
<feature type="non-terminal residue" evidence="2">
    <location>
        <position position="1"/>
    </location>
</feature>
<protein>
    <recommendedName>
        <fullName evidence="1">Zinc finger FPG/IleRS-type domain-containing protein</fullName>
    </recommendedName>
</protein>
<accession>A0A381YKG7</accession>
<dbReference type="AlphaFoldDB" id="A0A381YKG7"/>
<evidence type="ECO:0000259" key="1">
    <source>
        <dbReference type="Pfam" id="PF06827"/>
    </source>
</evidence>
<dbReference type="InterPro" id="IPR010663">
    <property type="entry name" value="Znf_FPG/IleRS"/>
</dbReference>
<organism evidence="2">
    <name type="scientific">marine metagenome</name>
    <dbReference type="NCBI Taxonomy" id="408172"/>
    <lineage>
        <taxon>unclassified sequences</taxon>
        <taxon>metagenomes</taxon>
        <taxon>ecological metagenomes</taxon>
    </lineage>
</organism>
<dbReference type="GO" id="GO:0005524">
    <property type="term" value="F:ATP binding"/>
    <property type="evidence" value="ECO:0007669"/>
    <property type="project" value="InterPro"/>
</dbReference>
<dbReference type="GO" id="GO:0005829">
    <property type="term" value="C:cytosol"/>
    <property type="evidence" value="ECO:0007669"/>
    <property type="project" value="TreeGrafter"/>
</dbReference>
<name>A0A381YKG7_9ZZZZ</name>
<dbReference type="SUPFAM" id="SSF47323">
    <property type="entry name" value="Anticodon-binding domain of a subclass of class I aminoacyl-tRNA synthetases"/>
    <property type="match status" value="1"/>
</dbReference>
<evidence type="ECO:0000313" key="2">
    <source>
        <dbReference type="EMBL" id="SVA77013.1"/>
    </source>
</evidence>
<dbReference type="InterPro" id="IPR050081">
    <property type="entry name" value="Ile-tRNA_ligase"/>
</dbReference>
<dbReference type="InterPro" id="IPR009080">
    <property type="entry name" value="tRNAsynth_Ia_anticodon-bd"/>
</dbReference>
<sequence>TEWFDDWICSSEGSISEGEWDQILKIRSEVNKVIESSRNSGLIGSSLDAEVELFCSKDLKKILDKFTEELRFIFITSEAKALPEDGSGEKTGIEGLRLGISKTQNEKCERCWHSRPEVGSLKEHLTLCERCVINIQGDGETRKFA</sequence>
<dbReference type="PANTHER" id="PTHR42765:SF1">
    <property type="entry name" value="ISOLEUCINE--TRNA LIGASE, MITOCHONDRIAL"/>
    <property type="match status" value="1"/>
</dbReference>
<dbReference type="GO" id="GO:0006428">
    <property type="term" value="P:isoleucyl-tRNA aminoacylation"/>
    <property type="evidence" value="ECO:0007669"/>
    <property type="project" value="TreeGrafter"/>
</dbReference>
<dbReference type="Gene3D" id="1.10.730.20">
    <property type="match status" value="1"/>
</dbReference>